<accession>A0A3A6QW42</accession>
<feature type="signal peptide" evidence="1">
    <location>
        <begin position="1"/>
        <end position="27"/>
    </location>
</feature>
<organism evidence="2 3">
    <name type="scientific">Vibrio sinensis</name>
    <dbReference type="NCBI Taxonomy" id="2302434"/>
    <lineage>
        <taxon>Bacteria</taxon>
        <taxon>Pseudomonadati</taxon>
        <taxon>Pseudomonadota</taxon>
        <taxon>Gammaproteobacteria</taxon>
        <taxon>Vibrionales</taxon>
        <taxon>Vibrionaceae</taxon>
        <taxon>Vibrio</taxon>
    </lineage>
</organism>
<evidence type="ECO:0000256" key="1">
    <source>
        <dbReference type="SAM" id="SignalP"/>
    </source>
</evidence>
<dbReference type="OrthoDB" id="225238at2"/>
<keyword evidence="1" id="KW-0732">Signal</keyword>
<gene>
    <name evidence="2" type="ORF">DZ860_19845</name>
</gene>
<evidence type="ECO:0000313" key="2">
    <source>
        <dbReference type="EMBL" id="RJX66537.1"/>
    </source>
</evidence>
<dbReference type="EMBL" id="QVMU01000027">
    <property type="protein sequence ID" value="RJX66537.1"/>
    <property type="molecule type" value="Genomic_DNA"/>
</dbReference>
<sequence length="321" mass="36022">MPRWSLLIHTRLIFASLIFLLSSQVTAAQKEIASTSNKDTIIIGVISSNPTKVFKRTQAFADYVASQLEHRGITSSRIAIAKDIDQMARWLKNGQVDIVSETTFAAHQLNQSANAKFLARRWKSGEAEYSTVFFTSNESGITHFDDLVGKVIAFEDRGSTSAFLIPASILLKRGYELYEVTSPRETPPKNKIGYFFSDEFSSAGGEANMMSWVYGNFVASAAFSNLDWQKEVPSQVKNKLNIYYQSQAIPRAITLVRADLPQELQTDIKEILLSAHQDKQGKRALDKYKDTKKFDSISPSIIQSIEWAGELKELIDSHLTH</sequence>
<dbReference type="AlphaFoldDB" id="A0A3A6QW42"/>
<proteinExistence type="predicted"/>
<dbReference type="Pfam" id="PF12974">
    <property type="entry name" value="Phosphonate-bd"/>
    <property type="match status" value="1"/>
</dbReference>
<evidence type="ECO:0000313" key="3">
    <source>
        <dbReference type="Proteomes" id="UP000273252"/>
    </source>
</evidence>
<dbReference type="Proteomes" id="UP000273252">
    <property type="component" value="Unassembled WGS sequence"/>
</dbReference>
<protein>
    <submittedName>
        <fullName evidence="2">Phosphate/phosphite/phosphonate ABC transporter substrate-binding protein</fullName>
    </submittedName>
</protein>
<feature type="chain" id="PRO_5017435777" evidence="1">
    <location>
        <begin position="28"/>
        <end position="321"/>
    </location>
</feature>
<dbReference type="PANTHER" id="PTHR35841:SF1">
    <property type="entry name" value="PHOSPHONATES-BINDING PERIPLASMIC PROTEIN"/>
    <property type="match status" value="1"/>
</dbReference>
<name>A0A3A6QW42_9VIBR</name>
<keyword evidence="3" id="KW-1185">Reference proteome</keyword>
<comment type="caution">
    <text evidence="2">The sequence shown here is derived from an EMBL/GenBank/DDBJ whole genome shotgun (WGS) entry which is preliminary data.</text>
</comment>
<dbReference type="Gene3D" id="3.40.190.10">
    <property type="entry name" value="Periplasmic binding protein-like II"/>
    <property type="match status" value="2"/>
</dbReference>
<dbReference type="SUPFAM" id="SSF53850">
    <property type="entry name" value="Periplasmic binding protein-like II"/>
    <property type="match status" value="1"/>
</dbReference>
<dbReference type="PANTHER" id="PTHR35841">
    <property type="entry name" value="PHOSPHONATES-BINDING PERIPLASMIC PROTEIN"/>
    <property type="match status" value="1"/>
</dbReference>
<reference evidence="2 3" key="1">
    <citation type="submission" date="2018-08" db="EMBL/GenBank/DDBJ databases">
        <title>Vibrio isolated from the Eastern China Marginal Seas.</title>
        <authorList>
            <person name="Li Y."/>
        </authorList>
    </citation>
    <scope>NUCLEOTIDE SEQUENCE [LARGE SCALE GENOMIC DNA]</scope>
    <source>
        <strain evidence="2 3">BEI233</strain>
    </source>
</reference>
<dbReference type="RefSeq" id="WP_120034610.1">
    <property type="nucleotide sequence ID" value="NZ_QVMU01000027.1"/>
</dbReference>